<dbReference type="Proteomes" id="UP001629744">
    <property type="component" value="Unassembled WGS sequence"/>
</dbReference>
<gene>
    <name evidence="2" type="ORF">ABEU19_004327</name>
</gene>
<keyword evidence="1" id="KW-0812">Transmembrane</keyword>
<feature type="transmembrane region" description="Helical" evidence="1">
    <location>
        <begin position="80"/>
        <end position="105"/>
    </location>
</feature>
<keyword evidence="1" id="KW-1133">Transmembrane helix</keyword>
<comment type="caution">
    <text evidence="2">The sequence shown here is derived from an EMBL/GenBank/DDBJ whole genome shotgun (WGS) entry which is preliminary data.</text>
</comment>
<dbReference type="EMBL" id="JBDLNU010000005">
    <property type="protein sequence ID" value="MFM1730788.1"/>
    <property type="molecule type" value="Genomic_DNA"/>
</dbReference>
<name>A0ABW9FZP2_9NOCA</name>
<organism evidence="2 3">
    <name type="scientific">Prescottella soli</name>
    <dbReference type="NCBI Taxonomy" id="1543852"/>
    <lineage>
        <taxon>Bacteria</taxon>
        <taxon>Bacillati</taxon>
        <taxon>Actinomycetota</taxon>
        <taxon>Actinomycetes</taxon>
        <taxon>Mycobacteriales</taxon>
        <taxon>Nocardiaceae</taxon>
        <taxon>Prescottella</taxon>
    </lineage>
</organism>
<evidence type="ECO:0000313" key="2">
    <source>
        <dbReference type="EMBL" id="MFM1730788.1"/>
    </source>
</evidence>
<keyword evidence="3" id="KW-1185">Reference proteome</keyword>
<proteinExistence type="predicted"/>
<feature type="transmembrane region" description="Helical" evidence="1">
    <location>
        <begin position="44"/>
        <end position="68"/>
    </location>
</feature>
<reference evidence="2 3" key="1">
    <citation type="submission" date="2023-11" db="EMBL/GenBank/DDBJ databases">
        <authorList>
            <person name="Val-Calvo J."/>
            <person name="Scortti M."/>
            <person name="Vazquez-Boland J."/>
        </authorList>
    </citation>
    <scope>NUCLEOTIDE SEQUENCE [LARGE SCALE GENOMIC DNA]</scope>
    <source>
        <strain evidence="2 3">DSM 46662</strain>
    </source>
</reference>
<keyword evidence="1" id="KW-0472">Membrane</keyword>
<sequence>MHSVRGWTYGVAAAPLLLFAVSLVTVEALEPSRNLLTDVAANWILLLAFGSVVLVPAMLLAAIGGYLVARTPHRPRFGRIVATVGLVALAAPGLLGVADVVIAMLTGRPEYPDDGTSWAHRLSTAGEILFGAPFVLISAASVFAIRVVWSPTPMRVTASS</sequence>
<dbReference type="RefSeq" id="WP_348603761.1">
    <property type="nucleotide sequence ID" value="NZ_CP157276.1"/>
</dbReference>
<evidence type="ECO:0000256" key="1">
    <source>
        <dbReference type="SAM" id="Phobius"/>
    </source>
</evidence>
<accession>A0ABW9FZP2</accession>
<feature type="transmembrane region" description="Helical" evidence="1">
    <location>
        <begin position="125"/>
        <end position="149"/>
    </location>
</feature>
<protein>
    <submittedName>
        <fullName evidence="2">Uncharacterized protein</fullName>
    </submittedName>
</protein>
<evidence type="ECO:0000313" key="3">
    <source>
        <dbReference type="Proteomes" id="UP001629744"/>
    </source>
</evidence>